<dbReference type="Gene3D" id="2.120.10.30">
    <property type="entry name" value="TolB, C-terminal domain"/>
    <property type="match status" value="1"/>
</dbReference>
<organism evidence="2 3">
    <name type="scientific">Fibrella forsythiae</name>
    <dbReference type="NCBI Taxonomy" id="2817061"/>
    <lineage>
        <taxon>Bacteria</taxon>
        <taxon>Pseudomonadati</taxon>
        <taxon>Bacteroidota</taxon>
        <taxon>Cytophagia</taxon>
        <taxon>Cytophagales</taxon>
        <taxon>Spirosomataceae</taxon>
        <taxon>Fibrella</taxon>
    </lineage>
</organism>
<feature type="domain" description="Secretion system C-terminal sorting" evidence="1">
    <location>
        <begin position="629"/>
        <end position="692"/>
    </location>
</feature>
<reference evidence="2 3" key="1">
    <citation type="submission" date="2021-03" db="EMBL/GenBank/DDBJ databases">
        <title>Fibrella sp. HMF5405 genome sequencing and assembly.</title>
        <authorList>
            <person name="Kang H."/>
            <person name="Kim H."/>
            <person name="Bae S."/>
            <person name="Joh K."/>
        </authorList>
    </citation>
    <scope>NUCLEOTIDE SEQUENCE [LARGE SCALE GENOMIC DNA]</scope>
    <source>
        <strain evidence="2 3">HMF5405</strain>
    </source>
</reference>
<protein>
    <submittedName>
        <fullName evidence="2">T9SS type A sorting domain-containing protein</fullName>
    </submittedName>
</protein>
<keyword evidence="3" id="KW-1185">Reference proteome</keyword>
<gene>
    <name evidence="2" type="ORF">J2I46_26890</name>
</gene>
<comment type="caution">
    <text evidence="2">The sequence shown here is derived from an EMBL/GenBank/DDBJ whole genome shotgun (WGS) entry which is preliminary data.</text>
</comment>
<dbReference type="SUPFAM" id="SSF63829">
    <property type="entry name" value="Calcium-dependent phosphotriesterase"/>
    <property type="match status" value="1"/>
</dbReference>
<dbReference type="Pfam" id="PF18962">
    <property type="entry name" value="Por_Secre_tail"/>
    <property type="match status" value="1"/>
</dbReference>
<dbReference type="Proteomes" id="UP000664628">
    <property type="component" value="Unassembled WGS sequence"/>
</dbReference>
<accession>A0ABS3JQG4</accession>
<sequence length="702" mass="74710">MNHRYVIARIAVLLVIGIPFTLVGQASHQYDFAKLLPAKPVSIAVDPQRNTYVSFANNTVIQYDTRGTVRWQQTFTNLPGIDKLATDRAGSLLIASSTNSGTFTVGDSTYSLQSTDSQTSHIAKRLLIKLDSTHKLQWARPILSGSDGPFYITVDEQNSVYTQGIYARGLEKGTTSYKFTSAGQLIRESYSSLLSNLLVLSPLGIAGTRHGSVVSLRNILSSRDALSPNTYGSGTDVAITKDALNIKADYRNLIGGSPSTPPSYTTNYQETFSTLTVGETDQVTILANYQLANGDIQMASKSAIEKGQLISVFDNTGKAINSKRFLANADSASIGWLCSNPSGTLLLGGQYMGTVLPSTPPFPVRTVYGPNDYFSITGLSSDLSTLWSVQVNSPTGNDALLHLEQDANGAALFTASTSTSLTLGTSTIATSTTAPAYYLAKLSPAALTINSPAQVVCAGSPASLTLTGRFAAYTEGPLTLQLSDAKGEFTSATRIGQISQPQPGKYLSSSVITAAVASTVAAGSGYRLRVISELPYYVGEPIAVTLNQTPARPVVAQQADELVSTARAGNQWYTSSGSAISGATQVRYTPAEAGSYYVVSTQNGCSSASSALISYVITATEQVDSSVKIYPNPTSEQLQVYWKETASSAQIALYDQSGRLVQRVPRSGDLTIINMRGLMTGIYTVSLQIANKLPTARRILLR</sequence>
<dbReference type="InterPro" id="IPR026444">
    <property type="entry name" value="Secre_tail"/>
</dbReference>
<evidence type="ECO:0000313" key="2">
    <source>
        <dbReference type="EMBL" id="MBO0952238.1"/>
    </source>
</evidence>
<name>A0ABS3JQG4_9BACT</name>
<dbReference type="InterPro" id="IPR011042">
    <property type="entry name" value="6-blade_b-propeller_TolB-like"/>
</dbReference>
<dbReference type="RefSeq" id="WP_207332186.1">
    <property type="nucleotide sequence ID" value="NZ_JAFMYW010000010.1"/>
</dbReference>
<evidence type="ECO:0000313" key="3">
    <source>
        <dbReference type="Proteomes" id="UP000664628"/>
    </source>
</evidence>
<proteinExistence type="predicted"/>
<evidence type="ECO:0000259" key="1">
    <source>
        <dbReference type="Pfam" id="PF18962"/>
    </source>
</evidence>
<dbReference type="EMBL" id="JAFMYW010000010">
    <property type="protein sequence ID" value="MBO0952238.1"/>
    <property type="molecule type" value="Genomic_DNA"/>
</dbReference>
<dbReference type="NCBIfam" id="TIGR04183">
    <property type="entry name" value="Por_Secre_tail"/>
    <property type="match status" value="1"/>
</dbReference>